<protein>
    <submittedName>
        <fullName evidence="2">Uncharacterized protein</fullName>
    </submittedName>
</protein>
<proteinExistence type="predicted"/>
<keyword evidence="1" id="KW-1133">Transmembrane helix</keyword>
<evidence type="ECO:0000256" key="1">
    <source>
        <dbReference type="SAM" id="Phobius"/>
    </source>
</evidence>
<accession>A0A6C0B5Y2</accession>
<evidence type="ECO:0000313" key="2">
    <source>
        <dbReference type="EMBL" id="QHS87462.1"/>
    </source>
</evidence>
<feature type="transmembrane region" description="Helical" evidence="1">
    <location>
        <begin position="232"/>
        <end position="250"/>
    </location>
</feature>
<organism evidence="2">
    <name type="scientific">viral metagenome</name>
    <dbReference type="NCBI Taxonomy" id="1070528"/>
    <lineage>
        <taxon>unclassified sequences</taxon>
        <taxon>metagenomes</taxon>
        <taxon>organismal metagenomes</taxon>
    </lineage>
</organism>
<reference evidence="2" key="1">
    <citation type="journal article" date="2020" name="Nature">
        <title>Giant virus diversity and host interactions through global metagenomics.</title>
        <authorList>
            <person name="Schulz F."/>
            <person name="Roux S."/>
            <person name="Paez-Espino D."/>
            <person name="Jungbluth S."/>
            <person name="Walsh D.A."/>
            <person name="Denef V.J."/>
            <person name="McMahon K.D."/>
            <person name="Konstantinidis K.T."/>
            <person name="Eloe-Fadrosh E.A."/>
            <person name="Kyrpides N.C."/>
            <person name="Woyke T."/>
        </authorList>
    </citation>
    <scope>NUCLEOTIDE SEQUENCE</scope>
    <source>
        <strain evidence="2">GVMAG-M-3300010157-4</strain>
    </source>
</reference>
<feature type="transmembrane region" description="Helical" evidence="1">
    <location>
        <begin position="99"/>
        <end position="120"/>
    </location>
</feature>
<sequence length="259" mass="28498">MIFSTLSYIFIAIIVFVSSAIYGSYCYIGFDAKPLFEEMVSKWQKAKADNVEPEVETTYFGGFMRSLLNLVFILVGVVASVILLKVVSSKSPPKINDIVDILVACVISVFLAVGLTMAAVRMLPILGRAFENTVGYMGISSFGGLDTITDSIFTNPSDSKIKYGVLSTKMFDSGFFGFLEKMKTAETSPIRGITLKKEMLDFSGDLKTEAEDTNPLYQLFKLVAMKHTISEATWMSLATGVALFSGFVMIQYSGIRKKL</sequence>
<keyword evidence="1" id="KW-0472">Membrane</keyword>
<keyword evidence="1" id="KW-0812">Transmembrane</keyword>
<dbReference type="AlphaFoldDB" id="A0A6C0B5Y2"/>
<name>A0A6C0B5Y2_9ZZZZ</name>
<dbReference type="EMBL" id="MN739081">
    <property type="protein sequence ID" value="QHS87462.1"/>
    <property type="molecule type" value="Genomic_DNA"/>
</dbReference>
<feature type="transmembrane region" description="Helical" evidence="1">
    <location>
        <begin position="7"/>
        <end position="30"/>
    </location>
</feature>
<feature type="transmembrane region" description="Helical" evidence="1">
    <location>
        <begin position="67"/>
        <end position="87"/>
    </location>
</feature>